<keyword evidence="5" id="KW-0574">Periplasm</keyword>
<proteinExistence type="inferred from homology"/>
<sequence>MIGEHIFSSPNARQAGWWRRRRQDLTGLLHHMRQRWYLYLPVLTIWSFAYARLFVDPTPHSPLLFNWTPSLPYRMALMQYGHASVRRGDLIVFSFTGEAQARYPGLRAQPFFKMVRGMPGDVVTVQGRLVYVNGEIAGLAKTHARDHHPLAPIAPMVIPSGHYYVLGTSPDSFDSRYQESGLVKAEQVLGVVVPLF</sequence>
<dbReference type="GO" id="GO:0016020">
    <property type="term" value="C:membrane"/>
    <property type="evidence" value="ECO:0007669"/>
    <property type="project" value="UniProtKB-SubCell"/>
</dbReference>
<dbReference type="InterPro" id="IPR000223">
    <property type="entry name" value="Pept_S26A_signal_pept_1"/>
</dbReference>
<dbReference type="InterPro" id="IPR036286">
    <property type="entry name" value="LexA/Signal_pep-like_sf"/>
</dbReference>
<organism evidence="9 10">
    <name type="scientific">Delftia lacustris</name>
    <dbReference type="NCBI Taxonomy" id="558537"/>
    <lineage>
        <taxon>Bacteria</taxon>
        <taxon>Pseudomonadati</taxon>
        <taxon>Pseudomonadota</taxon>
        <taxon>Betaproteobacteria</taxon>
        <taxon>Burkholderiales</taxon>
        <taxon>Comamonadaceae</taxon>
        <taxon>Delftia</taxon>
    </lineage>
</organism>
<comment type="similarity">
    <text evidence="2">Belongs to the peptidase S26C family.</text>
</comment>
<dbReference type="Proteomes" id="UP000183417">
    <property type="component" value="Unassembled WGS sequence"/>
</dbReference>
<keyword evidence="6" id="KW-0184">Conjugation</keyword>
<comment type="similarity">
    <text evidence="7">Belongs to the peptidase S26 family.</text>
</comment>
<dbReference type="EMBL" id="FNPE01000020">
    <property type="protein sequence ID" value="SDZ37320.1"/>
    <property type="molecule type" value="Genomic_DNA"/>
</dbReference>
<name>A0A1H3SHZ7_9BURK</name>
<evidence type="ECO:0000256" key="6">
    <source>
        <dbReference type="ARBA" id="ARBA00022971"/>
    </source>
</evidence>
<keyword evidence="4" id="KW-0732">Signal</keyword>
<dbReference type="GO" id="GO:0004252">
    <property type="term" value="F:serine-type endopeptidase activity"/>
    <property type="evidence" value="ECO:0007669"/>
    <property type="project" value="InterPro"/>
</dbReference>
<keyword evidence="7" id="KW-0378">Hydrolase</keyword>
<dbReference type="AlphaFoldDB" id="A0A1H3SHZ7"/>
<evidence type="ECO:0000256" key="2">
    <source>
        <dbReference type="ARBA" id="ARBA00005849"/>
    </source>
</evidence>
<evidence type="ECO:0000313" key="10">
    <source>
        <dbReference type="Proteomes" id="UP000183417"/>
    </source>
</evidence>
<protein>
    <recommendedName>
        <fullName evidence="3 7">Signal peptidase I</fullName>
        <ecNumber evidence="7">3.4.21.89</ecNumber>
    </recommendedName>
</protein>
<dbReference type="NCBIfam" id="TIGR02227">
    <property type="entry name" value="sigpep_I_bact"/>
    <property type="match status" value="1"/>
</dbReference>
<dbReference type="GO" id="GO:0009003">
    <property type="term" value="F:signal peptidase activity"/>
    <property type="evidence" value="ECO:0007669"/>
    <property type="project" value="UniProtKB-EC"/>
</dbReference>
<dbReference type="GO" id="GO:0042597">
    <property type="term" value="C:periplasmic space"/>
    <property type="evidence" value="ECO:0007669"/>
    <property type="project" value="UniProtKB-SubCell"/>
</dbReference>
<dbReference type="InterPro" id="IPR014139">
    <property type="entry name" value="Peptidase_S26C_TraF"/>
</dbReference>
<feature type="domain" description="Peptidase S26" evidence="8">
    <location>
        <begin position="77"/>
        <end position="193"/>
    </location>
</feature>
<gene>
    <name evidence="9" type="ORF">SAMN05421547_12056</name>
</gene>
<evidence type="ECO:0000259" key="8">
    <source>
        <dbReference type="Pfam" id="PF10502"/>
    </source>
</evidence>
<evidence type="ECO:0000256" key="3">
    <source>
        <dbReference type="ARBA" id="ARBA00019232"/>
    </source>
</evidence>
<dbReference type="NCBIfam" id="TIGR02771">
    <property type="entry name" value="TraF_Ti"/>
    <property type="match status" value="1"/>
</dbReference>
<evidence type="ECO:0000256" key="4">
    <source>
        <dbReference type="ARBA" id="ARBA00022729"/>
    </source>
</evidence>
<evidence type="ECO:0000256" key="1">
    <source>
        <dbReference type="ARBA" id="ARBA00004418"/>
    </source>
</evidence>
<dbReference type="EC" id="3.4.21.89" evidence="7"/>
<evidence type="ECO:0000313" key="9">
    <source>
        <dbReference type="EMBL" id="SDZ37320.1"/>
    </source>
</evidence>
<dbReference type="InterPro" id="IPR019533">
    <property type="entry name" value="Peptidase_S26"/>
</dbReference>
<accession>A0A1H3SHZ7</accession>
<evidence type="ECO:0000256" key="5">
    <source>
        <dbReference type="ARBA" id="ARBA00022764"/>
    </source>
</evidence>
<dbReference type="GO" id="GO:0006465">
    <property type="term" value="P:signal peptide processing"/>
    <property type="evidence" value="ECO:0007669"/>
    <property type="project" value="InterPro"/>
</dbReference>
<keyword evidence="7" id="KW-0645">Protease</keyword>
<dbReference type="SUPFAM" id="SSF51306">
    <property type="entry name" value="LexA/Signal peptidase"/>
    <property type="match status" value="1"/>
</dbReference>
<dbReference type="Pfam" id="PF10502">
    <property type="entry name" value="Peptidase_S26"/>
    <property type="match status" value="1"/>
</dbReference>
<reference evidence="9 10" key="1">
    <citation type="submission" date="2016-10" db="EMBL/GenBank/DDBJ databases">
        <authorList>
            <person name="de Groot N.N."/>
        </authorList>
    </citation>
    <scope>NUCLEOTIDE SEQUENCE [LARGE SCALE GENOMIC DNA]</scope>
    <source>
        <strain evidence="9 10">LMG 24775</strain>
    </source>
</reference>
<dbReference type="Gene3D" id="2.10.109.10">
    <property type="entry name" value="Umud Fragment, subunit A"/>
    <property type="match status" value="1"/>
</dbReference>
<comment type="subcellular location">
    <subcellularLocation>
        <location evidence="7">Membrane</location>
        <topology evidence="7">Single-pass type II membrane protein</topology>
    </subcellularLocation>
    <subcellularLocation>
        <location evidence="1">Periplasm</location>
    </subcellularLocation>
</comment>
<evidence type="ECO:0000256" key="7">
    <source>
        <dbReference type="RuleBase" id="RU362042"/>
    </source>
</evidence>
<comment type="catalytic activity">
    <reaction evidence="7">
        <text>Cleavage of hydrophobic, N-terminal signal or leader sequences from secreted and periplasmic proteins.</text>
        <dbReference type="EC" id="3.4.21.89"/>
    </reaction>
</comment>